<sequence>MFLTITTTGTPERPATDLGFLLHKHPDRAQAFNTSHGTAHVFYPEADDQRCTAALLLEVDAVALVRKNRNKGKGRGGTPHMALAQYVNDRPYAASSLLAVALSSVFSSAIKGVCAARPERAGQALPLRIEIPSLPARGGTGLIRRLFEPLGWTVDAVPVMLDTQFPEWGESRYVGLVLESSELTLAEALRHLYVLLPVLDGAKHYWVAADEVDKLLRAGEGWLSDHPEQQLITNRYLSRRWSLAREARERLELVRLAEADDSEVEEIDNAVGEDTGPGDEENGESGETTGTGQSPETTEATGTAEAAGPDESAGTDGESQAPEKPAPLAVQRRDAIVAALRASDCARVLDLGCGEGQLVQTLLKDPAFTQIVGVDVSMRALTIASRRLKLDRMGERQSSRITLFQGSLTYTDNRLKGYDAAVLSEVVEHLDLPRLPALEYAVFGSARPRTVLVTTPNAEYNVRWETLPAGHVRHSDHRFEWTREEFRTWARQVGEQHGYSVEFTPVGPDDPEVGPPTQMAVFHLRTTTTTTPHTAKEAAA</sequence>
<keyword evidence="17" id="KW-1185">Reference proteome</keyword>
<comment type="cofactor">
    <cofactor evidence="1">
        <name>Mg(2+)</name>
        <dbReference type="ChEBI" id="CHEBI:18420"/>
    </cofactor>
</comment>
<keyword evidence="9" id="KW-0694">RNA-binding</keyword>
<evidence type="ECO:0000313" key="16">
    <source>
        <dbReference type="EMBL" id="MCN9242953.1"/>
    </source>
</evidence>
<keyword evidence="8" id="KW-0460">Magnesium</keyword>
<evidence type="ECO:0000256" key="7">
    <source>
        <dbReference type="ARBA" id="ARBA00022723"/>
    </source>
</evidence>
<dbReference type="InterPro" id="IPR026610">
    <property type="entry name" value="Hen1"/>
</dbReference>
<name>A0ABT0ZH92_9ACTN</name>
<evidence type="ECO:0000256" key="8">
    <source>
        <dbReference type="ARBA" id="ARBA00022842"/>
    </source>
</evidence>
<dbReference type="InterPro" id="IPR029063">
    <property type="entry name" value="SAM-dependent_MTases_sf"/>
</dbReference>
<feature type="domain" description="Hen1 N-terminal" evidence="15">
    <location>
        <begin position="1"/>
        <end position="251"/>
    </location>
</feature>
<evidence type="ECO:0000256" key="4">
    <source>
        <dbReference type="ARBA" id="ARBA00022603"/>
    </source>
</evidence>
<evidence type="ECO:0000256" key="12">
    <source>
        <dbReference type="ARBA" id="ARBA00048418"/>
    </source>
</evidence>
<gene>
    <name evidence="16" type="ORF">NGF19_19480</name>
</gene>
<evidence type="ECO:0000256" key="11">
    <source>
        <dbReference type="ARBA" id="ARBA00035025"/>
    </source>
</evidence>
<evidence type="ECO:0000256" key="3">
    <source>
        <dbReference type="ARBA" id="ARBA00021330"/>
    </source>
</evidence>
<dbReference type="Gene3D" id="3.30.1610.20">
    <property type="entry name" value="Hen1, N-terminal domain"/>
    <property type="match status" value="1"/>
</dbReference>
<comment type="similarity">
    <text evidence="2">Belongs to the methyltransferase superfamily. HEN1 family.</text>
</comment>
<keyword evidence="7" id="KW-0479">Metal-binding</keyword>
<evidence type="ECO:0000313" key="17">
    <source>
        <dbReference type="Proteomes" id="UP001523219"/>
    </source>
</evidence>
<dbReference type="SUPFAM" id="SSF53335">
    <property type="entry name" value="S-adenosyl-L-methionine-dependent methyltransferases"/>
    <property type="match status" value="1"/>
</dbReference>
<proteinExistence type="inferred from homology"/>
<feature type="domain" description="Methyltransferase type 12" evidence="14">
    <location>
        <begin position="349"/>
        <end position="434"/>
    </location>
</feature>
<dbReference type="InterPro" id="IPR024740">
    <property type="entry name" value="Hen1_N"/>
</dbReference>
<dbReference type="Pfam" id="PF08242">
    <property type="entry name" value="Methyltransf_12"/>
    <property type="match status" value="1"/>
</dbReference>
<dbReference type="EMBL" id="JAMWMR010000017">
    <property type="protein sequence ID" value="MCN9242953.1"/>
    <property type="molecule type" value="Genomic_DNA"/>
</dbReference>
<dbReference type="EC" id="2.1.1.386" evidence="11"/>
<comment type="catalytic activity">
    <reaction evidence="12">
        <text>small RNA 3'-end nucleotide + S-adenosyl-L-methionine = small RNA 3'-end 2'-O-methylnucleotide + S-adenosyl-L-homocysteine + H(+)</text>
        <dbReference type="Rhea" id="RHEA:37887"/>
        <dbReference type="Rhea" id="RHEA-COMP:10415"/>
        <dbReference type="Rhea" id="RHEA-COMP:10416"/>
        <dbReference type="ChEBI" id="CHEBI:15378"/>
        <dbReference type="ChEBI" id="CHEBI:57856"/>
        <dbReference type="ChEBI" id="CHEBI:59789"/>
        <dbReference type="ChEBI" id="CHEBI:74896"/>
        <dbReference type="ChEBI" id="CHEBI:74898"/>
        <dbReference type="EC" id="2.1.1.386"/>
    </reaction>
</comment>
<evidence type="ECO:0000256" key="1">
    <source>
        <dbReference type="ARBA" id="ARBA00001946"/>
    </source>
</evidence>
<dbReference type="RefSeq" id="WP_252426282.1">
    <property type="nucleotide sequence ID" value="NZ_JAMWMR010000017.1"/>
</dbReference>
<dbReference type="PANTHER" id="PTHR21404">
    <property type="entry name" value="HEN1"/>
    <property type="match status" value="1"/>
</dbReference>
<evidence type="ECO:0000256" key="13">
    <source>
        <dbReference type="SAM" id="MobiDB-lite"/>
    </source>
</evidence>
<dbReference type="NCBIfam" id="TIGR04074">
    <property type="entry name" value="bacter_Hen1"/>
    <property type="match status" value="1"/>
</dbReference>
<reference evidence="16 17" key="1">
    <citation type="submission" date="2022-05" db="EMBL/GenBank/DDBJ databases">
        <title>Streptomyces sp. nov. RY43-2 isolated from soil of a peat swamp forest.</title>
        <authorList>
            <person name="Kanchanasin P."/>
            <person name="Tanasupawat S."/>
            <person name="Phongsopitanun W."/>
        </authorList>
    </citation>
    <scope>NUCLEOTIDE SEQUENCE [LARGE SCALE GENOMIC DNA]</scope>
    <source>
        <strain evidence="16 17">RY43-2</strain>
    </source>
</reference>
<comment type="caution">
    <text evidence="16">The sequence shown here is derived from an EMBL/GenBank/DDBJ whole genome shotgun (WGS) entry which is preliminary data.</text>
</comment>
<organism evidence="16 17">
    <name type="scientific">Streptomyces macrolidinus</name>
    <dbReference type="NCBI Taxonomy" id="2952607"/>
    <lineage>
        <taxon>Bacteria</taxon>
        <taxon>Bacillati</taxon>
        <taxon>Actinomycetota</taxon>
        <taxon>Actinomycetes</taxon>
        <taxon>Kitasatosporales</taxon>
        <taxon>Streptomycetaceae</taxon>
        <taxon>Streptomyces</taxon>
    </lineage>
</organism>
<evidence type="ECO:0000259" key="14">
    <source>
        <dbReference type="Pfam" id="PF08242"/>
    </source>
</evidence>
<dbReference type="Proteomes" id="UP001523219">
    <property type="component" value="Unassembled WGS sequence"/>
</dbReference>
<keyword evidence="4" id="KW-0489">Methyltransferase</keyword>
<accession>A0ABT0ZH92</accession>
<evidence type="ECO:0000259" key="15">
    <source>
        <dbReference type="Pfam" id="PF12623"/>
    </source>
</evidence>
<evidence type="ECO:0000256" key="10">
    <source>
        <dbReference type="ARBA" id="ARBA00023158"/>
    </source>
</evidence>
<dbReference type="Pfam" id="PF12623">
    <property type="entry name" value="Hen1_L"/>
    <property type="match status" value="1"/>
</dbReference>
<evidence type="ECO:0000256" key="2">
    <source>
        <dbReference type="ARBA" id="ARBA00009026"/>
    </source>
</evidence>
<protein>
    <recommendedName>
        <fullName evidence="3">Small RNA 2'-O-methyltransferase</fullName>
        <ecNumber evidence="11">2.1.1.386</ecNumber>
    </recommendedName>
</protein>
<evidence type="ECO:0000256" key="9">
    <source>
        <dbReference type="ARBA" id="ARBA00022884"/>
    </source>
</evidence>
<evidence type="ECO:0000256" key="5">
    <source>
        <dbReference type="ARBA" id="ARBA00022679"/>
    </source>
</evidence>
<keyword evidence="5" id="KW-0808">Transferase</keyword>
<keyword evidence="6" id="KW-0949">S-adenosyl-L-methionine</keyword>
<dbReference type="InterPro" id="IPR038546">
    <property type="entry name" value="Hen1_N_sf"/>
</dbReference>
<feature type="region of interest" description="Disordered" evidence="13">
    <location>
        <begin position="262"/>
        <end position="328"/>
    </location>
</feature>
<dbReference type="PANTHER" id="PTHR21404:SF3">
    <property type="entry name" value="SMALL RNA 2'-O-METHYLTRANSFERASE"/>
    <property type="match status" value="1"/>
</dbReference>
<dbReference type="CDD" id="cd02440">
    <property type="entry name" value="AdoMet_MTases"/>
    <property type="match status" value="1"/>
</dbReference>
<dbReference type="InterPro" id="IPR024026">
    <property type="entry name" value="3'-RNA_MeTfrase_Hen1_bac"/>
</dbReference>
<dbReference type="InterPro" id="IPR013217">
    <property type="entry name" value="Methyltransf_12"/>
</dbReference>
<evidence type="ECO:0000256" key="6">
    <source>
        <dbReference type="ARBA" id="ARBA00022691"/>
    </source>
</evidence>
<feature type="compositionally biased region" description="Low complexity" evidence="13">
    <location>
        <begin position="285"/>
        <end position="307"/>
    </location>
</feature>
<dbReference type="Gene3D" id="3.40.50.150">
    <property type="entry name" value="Vaccinia Virus protein VP39"/>
    <property type="match status" value="1"/>
</dbReference>
<keyword evidence="10" id="KW-0943">RNA-mediated gene silencing</keyword>